<dbReference type="PANTHER" id="PTHR43649:SF12">
    <property type="entry name" value="DIACETYLCHITOBIOSE BINDING PROTEIN DASA"/>
    <property type="match status" value="1"/>
</dbReference>
<gene>
    <name evidence="1" type="ORF">UFOPK2850_01108</name>
</gene>
<dbReference type="Pfam" id="PF13416">
    <property type="entry name" value="SBP_bac_8"/>
    <property type="match status" value="1"/>
</dbReference>
<dbReference type="InterPro" id="IPR050490">
    <property type="entry name" value="Bact_solute-bd_prot1"/>
</dbReference>
<evidence type="ECO:0000313" key="1">
    <source>
        <dbReference type="EMBL" id="CAB4760775.1"/>
    </source>
</evidence>
<dbReference type="PANTHER" id="PTHR43649">
    <property type="entry name" value="ARABINOSE-BINDING PROTEIN-RELATED"/>
    <property type="match status" value="1"/>
</dbReference>
<dbReference type="PROSITE" id="PS51318">
    <property type="entry name" value="TAT"/>
    <property type="match status" value="1"/>
</dbReference>
<dbReference type="AlphaFoldDB" id="A0A6J6UNN3"/>
<name>A0A6J6UNN3_9ZZZZ</name>
<organism evidence="1">
    <name type="scientific">freshwater metagenome</name>
    <dbReference type="NCBI Taxonomy" id="449393"/>
    <lineage>
        <taxon>unclassified sequences</taxon>
        <taxon>metagenomes</taxon>
        <taxon>ecological metagenomes</taxon>
    </lineage>
</organism>
<sequence>MSKKQNETVDALDITNAKVSRRGFIKSAGTVAGAVAVGSVAGATTANAAKTQLNITTWMGVEPGRKEAWESVIGKFNAQSTTSEVKLTGWPFAQYVNQVLTGLEAGTLTDDLIMSTPDLAVRLFKSGYFLPLTEAIKAAKVTPNPKIHAYVTKGGECYGVSIVTVNFGLLYNSELFSKAGIKPPTTANELLAAAKKLTKKPNQYGFWHPNTMAEQGDFWFNMQNWVNMYDGIWAVGKTPKANSPAVVKAMQLWLDLYNAAIPKGINNAAATQLAANGRIAQGFWVSAAVNTLKATNEAVYAKLRSVPLPHASHKAASRVHPISLNRLGKNKAAATEFLTWLFKPENMADLTMQCLDFIPPFPEMAAVPAFKAYLKTLPWIDGFLTPPSVPITPMDMMGDFITKSDEYGTIVLTNLQSAINKKKTIQQAMDQAQKELLILAKSL</sequence>
<dbReference type="SUPFAM" id="SSF53850">
    <property type="entry name" value="Periplasmic binding protein-like II"/>
    <property type="match status" value="1"/>
</dbReference>
<reference evidence="1" key="1">
    <citation type="submission" date="2020-05" db="EMBL/GenBank/DDBJ databases">
        <authorList>
            <person name="Chiriac C."/>
            <person name="Salcher M."/>
            <person name="Ghai R."/>
            <person name="Kavagutti S V."/>
        </authorList>
    </citation>
    <scope>NUCLEOTIDE SEQUENCE</scope>
</reference>
<dbReference type="Gene3D" id="3.40.190.10">
    <property type="entry name" value="Periplasmic binding protein-like II"/>
    <property type="match status" value="1"/>
</dbReference>
<accession>A0A6J6UNN3</accession>
<protein>
    <submittedName>
        <fullName evidence="1">Unannotated protein</fullName>
    </submittedName>
</protein>
<dbReference type="EMBL" id="CAEZZH010000014">
    <property type="protein sequence ID" value="CAB4760775.1"/>
    <property type="molecule type" value="Genomic_DNA"/>
</dbReference>
<dbReference type="InterPro" id="IPR006311">
    <property type="entry name" value="TAT_signal"/>
</dbReference>
<dbReference type="InterPro" id="IPR006059">
    <property type="entry name" value="SBP"/>
</dbReference>
<proteinExistence type="predicted"/>